<dbReference type="SUPFAM" id="SSF47616">
    <property type="entry name" value="GST C-terminal domain-like"/>
    <property type="match status" value="1"/>
</dbReference>
<dbReference type="SFLD" id="SFLDS00019">
    <property type="entry name" value="Glutathione_Transferase_(cytos"/>
    <property type="match status" value="1"/>
</dbReference>
<keyword evidence="5" id="KW-1185">Reference proteome</keyword>
<dbReference type="PANTHER" id="PTHR44051:SF8">
    <property type="entry name" value="GLUTATHIONE S-TRANSFERASE GSTA"/>
    <property type="match status" value="1"/>
</dbReference>
<evidence type="ECO:0000259" key="2">
    <source>
        <dbReference type="PROSITE" id="PS50404"/>
    </source>
</evidence>
<dbReference type="InterPro" id="IPR036249">
    <property type="entry name" value="Thioredoxin-like_sf"/>
</dbReference>
<dbReference type="InterPro" id="IPR010987">
    <property type="entry name" value="Glutathione-S-Trfase_C-like"/>
</dbReference>
<dbReference type="SFLD" id="SFLDG01150">
    <property type="entry name" value="Main.1:_Beta-like"/>
    <property type="match status" value="1"/>
</dbReference>
<name>A0ABW7IJ77_9VIBR</name>
<dbReference type="SUPFAM" id="SSF52833">
    <property type="entry name" value="Thioredoxin-like"/>
    <property type="match status" value="1"/>
</dbReference>
<evidence type="ECO:0000259" key="3">
    <source>
        <dbReference type="PROSITE" id="PS50405"/>
    </source>
</evidence>
<evidence type="ECO:0000256" key="1">
    <source>
        <dbReference type="RuleBase" id="RU003494"/>
    </source>
</evidence>
<protein>
    <submittedName>
        <fullName evidence="4">Glutathione S-transferase family protein</fullName>
    </submittedName>
</protein>
<dbReference type="InterPro" id="IPR004046">
    <property type="entry name" value="GST_C"/>
</dbReference>
<accession>A0ABW7IJ77</accession>
<feature type="domain" description="GST N-terminal" evidence="2">
    <location>
        <begin position="1"/>
        <end position="77"/>
    </location>
</feature>
<dbReference type="RefSeq" id="WP_394629325.1">
    <property type="nucleotide sequence ID" value="NZ_JBIHSF010000008.1"/>
</dbReference>
<dbReference type="Pfam" id="PF02798">
    <property type="entry name" value="GST_N"/>
    <property type="match status" value="1"/>
</dbReference>
<dbReference type="PROSITE" id="PS50404">
    <property type="entry name" value="GST_NTER"/>
    <property type="match status" value="1"/>
</dbReference>
<evidence type="ECO:0000313" key="4">
    <source>
        <dbReference type="EMBL" id="MFH0261471.1"/>
    </source>
</evidence>
<dbReference type="PANTHER" id="PTHR44051">
    <property type="entry name" value="GLUTATHIONE S-TRANSFERASE-RELATED"/>
    <property type="match status" value="1"/>
</dbReference>
<dbReference type="InterPro" id="IPR004045">
    <property type="entry name" value="Glutathione_S-Trfase_N"/>
</dbReference>
<evidence type="ECO:0000313" key="5">
    <source>
        <dbReference type="Proteomes" id="UP001607125"/>
    </source>
</evidence>
<dbReference type="PROSITE" id="PS50405">
    <property type="entry name" value="GST_CTER"/>
    <property type="match status" value="1"/>
</dbReference>
<dbReference type="Gene3D" id="1.20.1050.10">
    <property type="match status" value="1"/>
</dbReference>
<gene>
    <name evidence="4" type="ORF">ACGRH2_13785</name>
</gene>
<sequence>MRLYSTPGTCATAIHIALEWIGKPYEVEHLDHVTMKSPDYVKLNPSGVVPTLVDGSLALPEGMAILLHLVDQNPDANIGPTVGTAERNDLHRWLVYISGTLHPYFWPHFMPMRFTTEEKGYAAVQEASHMLIDKALTLIDQHLEGRDWMVGDSKSVADAFLYPMASWGYDLEKPTGEYKNIDRIIRKLAADPAVQKVHAAQDTSAHVDVMA</sequence>
<comment type="similarity">
    <text evidence="1">Belongs to the GST superfamily.</text>
</comment>
<dbReference type="EMBL" id="JBIHSF010000008">
    <property type="protein sequence ID" value="MFH0261471.1"/>
    <property type="molecule type" value="Genomic_DNA"/>
</dbReference>
<reference evidence="4 5" key="1">
    <citation type="submission" date="2024-10" db="EMBL/GenBank/DDBJ databases">
        <authorList>
            <person name="Yibar A."/>
            <person name="Saticioglu I.B."/>
            <person name="Duman M."/>
            <person name="Ajmi N."/>
            <person name="Gurler F."/>
            <person name="Ay H."/>
            <person name="Onuk E."/>
            <person name="Guler S."/>
            <person name="Romalde J.L."/>
        </authorList>
    </citation>
    <scope>NUCLEOTIDE SEQUENCE [LARGE SCALE GENOMIC DNA]</scope>
    <source>
        <strain evidence="4 5">1-TCBS-B</strain>
    </source>
</reference>
<organism evidence="4 5">
    <name type="scientific">Vibrio barjaei</name>
    <dbReference type="NCBI Taxonomy" id="1676683"/>
    <lineage>
        <taxon>Bacteria</taxon>
        <taxon>Pseudomonadati</taxon>
        <taxon>Pseudomonadota</taxon>
        <taxon>Gammaproteobacteria</taxon>
        <taxon>Vibrionales</taxon>
        <taxon>Vibrionaceae</taxon>
        <taxon>Vibrio</taxon>
    </lineage>
</organism>
<dbReference type="Proteomes" id="UP001607125">
    <property type="component" value="Unassembled WGS sequence"/>
</dbReference>
<feature type="domain" description="GST C-terminal" evidence="3">
    <location>
        <begin position="83"/>
        <end position="205"/>
    </location>
</feature>
<dbReference type="Pfam" id="PF00043">
    <property type="entry name" value="GST_C"/>
    <property type="match status" value="1"/>
</dbReference>
<dbReference type="SFLD" id="SFLDG00358">
    <property type="entry name" value="Main_(cytGST)"/>
    <property type="match status" value="1"/>
</dbReference>
<proteinExistence type="inferred from homology"/>
<dbReference type="CDD" id="cd03188">
    <property type="entry name" value="GST_C_Beta"/>
    <property type="match status" value="1"/>
</dbReference>
<dbReference type="InterPro" id="IPR040079">
    <property type="entry name" value="Glutathione_S-Trfase"/>
</dbReference>
<dbReference type="CDD" id="cd03057">
    <property type="entry name" value="GST_N_Beta"/>
    <property type="match status" value="1"/>
</dbReference>
<dbReference type="Gene3D" id="3.40.30.10">
    <property type="entry name" value="Glutaredoxin"/>
    <property type="match status" value="1"/>
</dbReference>
<dbReference type="InterPro" id="IPR036282">
    <property type="entry name" value="Glutathione-S-Trfase_C_sf"/>
</dbReference>
<comment type="caution">
    <text evidence="4">The sequence shown here is derived from an EMBL/GenBank/DDBJ whole genome shotgun (WGS) entry which is preliminary data.</text>
</comment>